<dbReference type="AlphaFoldDB" id="A0A5S9PVK1"/>
<dbReference type="RefSeq" id="WP_144341120.1">
    <property type="nucleotide sequence ID" value="NZ_CACSAS010000001.1"/>
</dbReference>
<evidence type="ECO:0000256" key="4">
    <source>
        <dbReference type="ARBA" id="ARBA00022741"/>
    </source>
</evidence>
<evidence type="ECO:0000256" key="2">
    <source>
        <dbReference type="ARBA" id="ARBA00013275"/>
    </source>
</evidence>
<gene>
    <name evidence="10" type="primary">acs_2</name>
    <name evidence="10" type="ORF">STARVERO_03594</name>
</gene>
<dbReference type="InterPro" id="IPR020845">
    <property type="entry name" value="AMP-binding_CS"/>
</dbReference>
<evidence type="ECO:0000259" key="8">
    <source>
        <dbReference type="Pfam" id="PF13193"/>
    </source>
</evidence>
<dbReference type="GO" id="GO:0005524">
    <property type="term" value="F:ATP binding"/>
    <property type="evidence" value="ECO:0007669"/>
    <property type="project" value="UniProtKB-KW"/>
</dbReference>
<evidence type="ECO:0000256" key="1">
    <source>
        <dbReference type="ARBA" id="ARBA00006432"/>
    </source>
</evidence>
<keyword evidence="5" id="KW-0067">ATP-binding</keyword>
<proteinExistence type="inferred from homology"/>
<dbReference type="PROSITE" id="PS00455">
    <property type="entry name" value="AMP_BINDING"/>
    <property type="match status" value="1"/>
</dbReference>
<dbReference type="InterPro" id="IPR042099">
    <property type="entry name" value="ANL_N_sf"/>
</dbReference>
<feature type="domain" description="Acetyl-coenzyme A synthetase N-terminal" evidence="9">
    <location>
        <begin position="39"/>
        <end position="95"/>
    </location>
</feature>
<dbReference type="Gene3D" id="3.30.300.30">
    <property type="match status" value="1"/>
</dbReference>
<dbReference type="EC" id="6.2.1.1" evidence="2"/>
<evidence type="ECO:0000313" key="10">
    <source>
        <dbReference type="EMBL" id="CAA0108317.1"/>
    </source>
</evidence>
<dbReference type="EMBL" id="CACSAS010000001">
    <property type="protein sequence ID" value="CAA0108317.1"/>
    <property type="molecule type" value="Genomic_DNA"/>
</dbReference>
<reference evidence="10 11" key="1">
    <citation type="submission" date="2019-12" db="EMBL/GenBank/DDBJ databases">
        <authorList>
            <person name="Reyes-Prieto M."/>
        </authorList>
    </citation>
    <scope>NUCLEOTIDE SEQUENCE [LARGE SCALE GENOMIC DNA]</scope>
    <source>
        <strain evidence="10">HF14-78462</strain>
    </source>
</reference>
<feature type="domain" description="AMP-binding enzyme C-terminal" evidence="8">
    <location>
        <begin position="538"/>
        <end position="616"/>
    </location>
</feature>
<comment type="similarity">
    <text evidence="1">Belongs to the ATP-dependent AMP-binding enzyme family.</text>
</comment>
<dbReference type="PANTHER" id="PTHR24095:SF14">
    <property type="entry name" value="ACETYL-COENZYME A SYNTHETASE 1"/>
    <property type="match status" value="1"/>
</dbReference>
<dbReference type="GO" id="GO:0006085">
    <property type="term" value="P:acetyl-CoA biosynthetic process"/>
    <property type="evidence" value="ECO:0007669"/>
    <property type="project" value="TreeGrafter"/>
</dbReference>
<dbReference type="InterPro" id="IPR032387">
    <property type="entry name" value="ACAS_N"/>
</dbReference>
<evidence type="ECO:0000259" key="9">
    <source>
        <dbReference type="Pfam" id="PF16177"/>
    </source>
</evidence>
<name>A0A5S9PVK1_9HYPH</name>
<dbReference type="InterPro" id="IPR045851">
    <property type="entry name" value="AMP-bd_C_sf"/>
</dbReference>
<dbReference type="PANTHER" id="PTHR24095">
    <property type="entry name" value="ACETYL-COENZYME A SYNTHETASE"/>
    <property type="match status" value="1"/>
</dbReference>
<sequence length="652" mass="71714">MGDRIADAEAEFAWVPDAERIAGSRLTEFIRAGGCRDFDELYRRADADPGWFWEQVIRFGDLRFERPYDRIMDDSRGIEWTRWCVGGTTNMAANCIDRHRGTPTYDQTYIVSEAEDGTTRSLTYREFDAQVCRFAGVLHGRGIGPGDVVGLLMPLIPETFVAYFAIVKLGAIVMPLFSGFAPGAIAERFNMTDTKIVVTTDVMYRRGSSVRLAAAALGALPESPSVEHVIVLNRTGGPLPDGPILDWDEAMKTAEPVVETLMMDAEAPAVLHMTSGTTGRPKGAIYTHIGFVTKMVLDYGILSDFRPTDRYLYQADMGWMVGSQTAVIASVHGASMLLAEGVPDYPEPDRFWRLIERHKVTWVGITPSMARILMAHSDKPPESDLSSLRIVLTAAEPWTVHAWNWLFHTVLKGKVPMLNVSGGTEISGCILACSVNHPLKVGSFAIPIPGMGADIVDENGNPTAPGEIGELVLRRPSIGLTPGLWRDDKRYIESYWSTLPGVWVHGDLASRDEDGHWYIHGRSDDTMKIAGKRVGPAEIETAVMASRALVEAAAVSVPDPIKGAALVLACVPLPGVEADDALRKRLQSELERQMGKSYRAEKIIFVRDLPKTRTLKIMRRAVRASLLRQSPGDLSALTNPDSLAELQQQALF</sequence>
<protein>
    <recommendedName>
        <fullName evidence="2">acetate--CoA ligase</fullName>
        <ecNumber evidence="2">6.2.1.1</ecNumber>
    </recommendedName>
</protein>
<keyword evidence="6" id="KW-0007">Acetylation</keyword>
<dbReference type="GO" id="GO:0003987">
    <property type="term" value="F:acetate-CoA ligase activity"/>
    <property type="evidence" value="ECO:0007669"/>
    <property type="project" value="UniProtKB-EC"/>
</dbReference>
<dbReference type="SUPFAM" id="SSF56801">
    <property type="entry name" value="Acetyl-CoA synthetase-like"/>
    <property type="match status" value="1"/>
</dbReference>
<evidence type="ECO:0000256" key="3">
    <source>
        <dbReference type="ARBA" id="ARBA00022598"/>
    </source>
</evidence>
<dbReference type="Proteomes" id="UP000433050">
    <property type="component" value="Unassembled WGS sequence"/>
</dbReference>
<dbReference type="InterPro" id="IPR025110">
    <property type="entry name" value="AMP-bd_C"/>
</dbReference>
<evidence type="ECO:0000259" key="7">
    <source>
        <dbReference type="Pfam" id="PF00501"/>
    </source>
</evidence>
<evidence type="ECO:0000256" key="5">
    <source>
        <dbReference type="ARBA" id="ARBA00022840"/>
    </source>
</evidence>
<feature type="domain" description="AMP-dependent synthetase/ligase" evidence="7">
    <location>
        <begin position="106"/>
        <end position="483"/>
    </location>
</feature>
<keyword evidence="3 10" id="KW-0436">Ligase</keyword>
<evidence type="ECO:0000313" key="11">
    <source>
        <dbReference type="Proteomes" id="UP000433050"/>
    </source>
</evidence>
<evidence type="ECO:0000256" key="6">
    <source>
        <dbReference type="ARBA" id="ARBA00022990"/>
    </source>
</evidence>
<dbReference type="Pfam" id="PF16177">
    <property type="entry name" value="ACAS_N"/>
    <property type="match status" value="1"/>
</dbReference>
<accession>A0A5S9PVK1</accession>
<organism evidence="10 11">
    <name type="scientific">Starkeya nomas</name>
    <dbReference type="NCBI Taxonomy" id="2666134"/>
    <lineage>
        <taxon>Bacteria</taxon>
        <taxon>Pseudomonadati</taxon>
        <taxon>Pseudomonadota</taxon>
        <taxon>Alphaproteobacteria</taxon>
        <taxon>Hyphomicrobiales</taxon>
        <taxon>Xanthobacteraceae</taxon>
        <taxon>Starkeya</taxon>
    </lineage>
</organism>
<dbReference type="Pfam" id="PF13193">
    <property type="entry name" value="AMP-binding_C"/>
    <property type="match status" value="1"/>
</dbReference>
<dbReference type="InterPro" id="IPR000873">
    <property type="entry name" value="AMP-dep_synth/lig_dom"/>
</dbReference>
<keyword evidence="11" id="KW-1185">Reference proteome</keyword>
<dbReference type="Gene3D" id="3.40.50.12780">
    <property type="entry name" value="N-terminal domain of ligase-like"/>
    <property type="match status" value="1"/>
</dbReference>
<dbReference type="Pfam" id="PF00501">
    <property type="entry name" value="AMP-binding"/>
    <property type="match status" value="1"/>
</dbReference>
<keyword evidence="4" id="KW-0547">Nucleotide-binding</keyword>